<sequence length="593" mass="64504">MAYRVPQHRQTAQPTTPQQQIRDRPSLPTTSALGQSATADSEEWVVFSPTTDAQTVRTPTSGRASRISDLASLQYDDDDDELEAEEEDVLGDDEEEDEDEDYDEDIDLHGFRDLYHQGPVMLPQHDGLGTFPSAASLQGVPVEKVEQEAPVLASRNSFTNARIQAWRMEQSRILLDEIERATKGRLGLRETEAQRREEELATMSDVGLQEMNERALADRTADHETFWERLRRRLVQDIMGLDDMVLQIIFGEALPADFETSSGASTPTGRTEGGLKRMDASWEERLFERLARELGVLAQYYTPDVAKAAFSTYVTGKSQTSSTTATIPAAAATTSPTGRARSTGARTPTYSLYPSLQSSTSYTTLDPLSSTRQFRPTIDGEDDQDSHAANWGIEDGPLSSSLLTASSEARVDAEIVREYWEKELNVRMLFSYLKSKLAAAPPQSPAASTSTTAAPTAAAAPPSRHHRSSSSPTNTASSSSAAAGRTANAYRYSTLNQPLHQQHPLISHAQKANVKSRRISPIASLTSVLGVGMGGFRSGSSCASQSTTTRKSAGQKQKEAEAKSNSSKHFWDVGSTVGSSRSSCVGGPVWADV</sequence>
<feature type="region of interest" description="Disordered" evidence="1">
    <location>
        <begin position="441"/>
        <end position="483"/>
    </location>
</feature>
<dbReference type="Proteomes" id="UP001221413">
    <property type="component" value="Unassembled WGS sequence"/>
</dbReference>
<feature type="compositionally biased region" description="Low complexity" evidence="1">
    <location>
        <begin position="469"/>
        <end position="483"/>
    </location>
</feature>
<feature type="compositionally biased region" description="Polar residues" evidence="1">
    <location>
        <begin position="363"/>
        <end position="374"/>
    </location>
</feature>
<name>A0AAD6NJQ0_DREDA</name>
<gene>
    <name evidence="2" type="ORF">Dda_4801</name>
</gene>
<protein>
    <submittedName>
        <fullName evidence="2">Uncharacterized protein</fullName>
    </submittedName>
</protein>
<evidence type="ECO:0000313" key="3">
    <source>
        <dbReference type="Proteomes" id="UP001221413"/>
    </source>
</evidence>
<feature type="region of interest" description="Disordered" evidence="1">
    <location>
        <begin position="1"/>
        <end position="101"/>
    </location>
</feature>
<feature type="compositionally biased region" description="Low complexity" evidence="1">
    <location>
        <begin position="321"/>
        <end position="344"/>
    </location>
</feature>
<dbReference type="EMBL" id="JAQGDS010000005">
    <property type="protein sequence ID" value="KAJ6260575.1"/>
    <property type="molecule type" value="Genomic_DNA"/>
</dbReference>
<feature type="compositionally biased region" description="Low complexity" evidence="1">
    <location>
        <begin position="441"/>
        <end position="462"/>
    </location>
</feature>
<evidence type="ECO:0000313" key="2">
    <source>
        <dbReference type="EMBL" id="KAJ6260575.1"/>
    </source>
</evidence>
<keyword evidence="3" id="KW-1185">Reference proteome</keyword>
<feature type="compositionally biased region" description="Acidic residues" evidence="1">
    <location>
        <begin position="75"/>
        <end position="101"/>
    </location>
</feature>
<feature type="compositionally biased region" description="Polar residues" evidence="1">
    <location>
        <begin position="27"/>
        <end position="39"/>
    </location>
</feature>
<accession>A0AAD6NJQ0</accession>
<feature type="region of interest" description="Disordered" evidence="1">
    <location>
        <begin position="321"/>
        <end position="350"/>
    </location>
</feature>
<proteinExistence type="predicted"/>
<feature type="region of interest" description="Disordered" evidence="1">
    <location>
        <begin position="538"/>
        <end position="593"/>
    </location>
</feature>
<feature type="compositionally biased region" description="Polar residues" evidence="1">
    <location>
        <begin position="538"/>
        <end position="555"/>
    </location>
</feature>
<comment type="caution">
    <text evidence="2">The sequence shown here is derived from an EMBL/GenBank/DDBJ whole genome shotgun (WGS) entry which is preliminary data.</text>
</comment>
<dbReference type="AlphaFoldDB" id="A0AAD6NJQ0"/>
<feature type="compositionally biased region" description="Polar residues" evidence="1">
    <location>
        <begin position="48"/>
        <end position="63"/>
    </location>
</feature>
<evidence type="ECO:0000256" key="1">
    <source>
        <dbReference type="SAM" id="MobiDB-lite"/>
    </source>
</evidence>
<reference evidence="2" key="1">
    <citation type="submission" date="2023-01" db="EMBL/GenBank/DDBJ databases">
        <title>The chitinases involved in constricting ring structure development in the nematode-trapping fungus Drechslerella dactyloides.</title>
        <authorList>
            <person name="Wang R."/>
            <person name="Zhang L."/>
            <person name="Tang P."/>
            <person name="Li S."/>
            <person name="Liang L."/>
        </authorList>
    </citation>
    <scope>NUCLEOTIDE SEQUENCE</scope>
    <source>
        <strain evidence="2">YMF1.00031</strain>
    </source>
</reference>
<organism evidence="2 3">
    <name type="scientific">Drechslerella dactyloides</name>
    <name type="common">Nematode-trapping fungus</name>
    <name type="synonym">Arthrobotrys dactyloides</name>
    <dbReference type="NCBI Taxonomy" id="74499"/>
    <lineage>
        <taxon>Eukaryota</taxon>
        <taxon>Fungi</taxon>
        <taxon>Dikarya</taxon>
        <taxon>Ascomycota</taxon>
        <taxon>Pezizomycotina</taxon>
        <taxon>Orbiliomycetes</taxon>
        <taxon>Orbiliales</taxon>
        <taxon>Orbiliaceae</taxon>
        <taxon>Drechslerella</taxon>
    </lineage>
</organism>
<feature type="region of interest" description="Disordered" evidence="1">
    <location>
        <begin position="363"/>
        <end position="393"/>
    </location>
</feature>
<feature type="compositionally biased region" description="Low complexity" evidence="1">
    <location>
        <begin position="8"/>
        <end position="20"/>
    </location>
</feature>